<keyword evidence="10" id="KW-0866">Nonsense-mediated mRNA decay</keyword>
<name>U6M4R1_EIMMA</name>
<keyword evidence="6" id="KW-0507">mRNA processing</keyword>
<proteinExistence type="inferred from homology"/>
<dbReference type="Proteomes" id="UP000030763">
    <property type="component" value="Unassembled WGS sequence"/>
</dbReference>
<keyword evidence="15" id="KW-1185">Reference proteome</keyword>
<organism evidence="14 15">
    <name type="scientific">Eimeria maxima</name>
    <name type="common">Coccidian parasite</name>
    <dbReference type="NCBI Taxonomy" id="5804"/>
    <lineage>
        <taxon>Eukaryota</taxon>
        <taxon>Sar</taxon>
        <taxon>Alveolata</taxon>
        <taxon>Apicomplexa</taxon>
        <taxon>Conoidasida</taxon>
        <taxon>Coccidia</taxon>
        <taxon>Eucoccidiorida</taxon>
        <taxon>Eimeriorina</taxon>
        <taxon>Eimeriidae</taxon>
        <taxon>Eimeria</taxon>
    </lineage>
</organism>
<dbReference type="GO" id="GO:0005737">
    <property type="term" value="C:cytoplasm"/>
    <property type="evidence" value="ECO:0007669"/>
    <property type="project" value="UniProtKB-SubCell"/>
</dbReference>
<evidence type="ECO:0000256" key="12">
    <source>
        <dbReference type="ARBA" id="ARBA00023242"/>
    </source>
</evidence>
<evidence type="ECO:0000313" key="14">
    <source>
        <dbReference type="EMBL" id="CDJ58033.1"/>
    </source>
</evidence>
<dbReference type="Pfam" id="PF09405">
    <property type="entry name" value="Btz"/>
    <property type="match status" value="1"/>
</dbReference>
<keyword evidence="12" id="KW-0539">Nucleus</keyword>
<evidence type="ECO:0000313" key="15">
    <source>
        <dbReference type="Proteomes" id="UP000030763"/>
    </source>
</evidence>
<dbReference type="GO" id="GO:0035145">
    <property type="term" value="C:exon-exon junction complex"/>
    <property type="evidence" value="ECO:0007669"/>
    <property type="project" value="InterPro"/>
</dbReference>
<sequence>MNRFQPVSPSTWHRLDRDERFDFPHPLHPVDTGRSVRLVARRGDRNLLISAQPRLRNATPNEAQRVQLQNGMFHHPAQIHQRHLRKTPIHIQAAAGRNRKMVGIAGRGLQERRNATAASNADGKWSHDLFEQLSSEPERKRRRFNLYGETLERVDD</sequence>
<dbReference type="GeneID" id="25335326"/>
<evidence type="ECO:0000256" key="8">
    <source>
        <dbReference type="ARBA" id="ARBA00022845"/>
    </source>
</evidence>
<evidence type="ECO:0000256" key="10">
    <source>
        <dbReference type="ARBA" id="ARBA00023161"/>
    </source>
</evidence>
<dbReference type="RefSeq" id="XP_013334681.1">
    <property type="nucleotide sequence ID" value="XM_013479227.1"/>
</dbReference>
<dbReference type="AlphaFoldDB" id="U6M4R1"/>
<keyword evidence="9" id="KW-0694">RNA-binding</keyword>
<evidence type="ECO:0000256" key="11">
    <source>
        <dbReference type="ARBA" id="ARBA00023187"/>
    </source>
</evidence>
<evidence type="ECO:0000256" key="1">
    <source>
        <dbReference type="ARBA" id="ARBA00004123"/>
    </source>
</evidence>
<dbReference type="OrthoDB" id="347832at2759"/>
<comment type="similarity">
    <text evidence="3">Belongs to the CASC3 family.</text>
</comment>
<keyword evidence="8" id="KW-0810">Translation regulation</keyword>
<evidence type="ECO:0000256" key="2">
    <source>
        <dbReference type="ARBA" id="ARBA00004496"/>
    </source>
</evidence>
<dbReference type="GO" id="GO:0008380">
    <property type="term" value="P:RNA splicing"/>
    <property type="evidence" value="ECO:0007669"/>
    <property type="project" value="UniProtKB-KW"/>
</dbReference>
<protein>
    <recommendedName>
        <fullName evidence="13">Btz domain-containing protein</fullName>
    </recommendedName>
</protein>
<reference evidence="14" key="2">
    <citation type="submission" date="2013-10" db="EMBL/GenBank/DDBJ databases">
        <authorList>
            <person name="Aslett M."/>
        </authorList>
    </citation>
    <scope>NUCLEOTIDE SEQUENCE [LARGE SCALE GENOMIC DNA]</scope>
    <source>
        <strain evidence="14">Weybridge</strain>
    </source>
</reference>
<dbReference type="GO" id="GO:0006397">
    <property type="term" value="P:mRNA processing"/>
    <property type="evidence" value="ECO:0007669"/>
    <property type="project" value="UniProtKB-KW"/>
</dbReference>
<dbReference type="VEuPathDB" id="ToxoDB:EMWEY_00013400"/>
<evidence type="ECO:0000259" key="13">
    <source>
        <dbReference type="Pfam" id="PF09405"/>
    </source>
</evidence>
<gene>
    <name evidence="14" type="ORF">EMWEY_00013400</name>
</gene>
<accession>U6M4R1</accession>
<evidence type="ECO:0000256" key="4">
    <source>
        <dbReference type="ARBA" id="ARBA00022448"/>
    </source>
</evidence>
<evidence type="ECO:0000256" key="5">
    <source>
        <dbReference type="ARBA" id="ARBA00022490"/>
    </source>
</evidence>
<dbReference type="EMBL" id="HG719449">
    <property type="protein sequence ID" value="CDJ58033.1"/>
    <property type="molecule type" value="Genomic_DNA"/>
</dbReference>
<keyword evidence="7" id="KW-0509">mRNA transport</keyword>
<evidence type="ECO:0000256" key="3">
    <source>
        <dbReference type="ARBA" id="ARBA00009548"/>
    </source>
</evidence>
<keyword evidence="5" id="KW-0963">Cytoplasm</keyword>
<dbReference type="InterPro" id="IPR018545">
    <property type="entry name" value="Btz_dom"/>
</dbReference>
<reference evidence="14" key="1">
    <citation type="submission" date="2013-10" db="EMBL/GenBank/DDBJ databases">
        <title>Genomic analysis of the causative agents of coccidiosis in chickens.</title>
        <authorList>
            <person name="Reid A.J."/>
            <person name="Blake D."/>
            <person name="Billington K."/>
            <person name="Browne H."/>
            <person name="Dunn M."/>
            <person name="Hung S."/>
            <person name="Kawahara F."/>
            <person name="Miranda-Saavedra D."/>
            <person name="Mourier T."/>
            <person name="Nagra H."/>
            <person name="Otto T.D."/>
            <person name="Rawlings N."/>
            <person name="Sanchez A."/>
            <person name="Sanders M."/>
            <person name="Subramaniam C."/>
            <person name="Tay Y."/>
            <person name="Dear P."/>
            <person name="Doerig C."/>
            <person name="Gruber A."/>
            <person name="Parkinson J."/>
            <person name="Shirley M."/>
            <person name="Wan K.L."/>
            <person name="Berriman M."/>
            <person name="Tomley F."/>
            <person name="Pain A."/>
        </authorList>
    </citation>
    <scope>NUCLEOTIDE SEQUENCE [LARGE SCALE GENOMIC DNA]</scope>
    <source>
        <strain evidence="14">Weybridge</strain>
    </source>
</reference>
<evidence type="ECO:0000256" key="7">
    <source>
        <dbReference type="ARBA" id="ARBA00022816"/>
    </source>
</evidence>
<dbReference type="GO" id="GO:0003729">
    <property type="term" value="F:mRNA binding"/>
    <property type="evidence" value="ECO:0007669"/>
    <property type="project" value="InterPro"/>
</dbReference>
<dbReference type="GO" id="GO:0000184">
    <property type="term" value="P:nuclear-transcribed mRNA catabolic process, nonsense-mediated decay"/>
    <property type="evidence" value="ECO:0007669"/>
    <property type="project" value="UniProtKB-KW"/>
</dbReference>
<evidence type="ECO:0000256" key="6">
    <source>
        <dbReference type="ARBA" id="ARBA00022664"/>
    </source>
</evidence>
<dbReference type="GO" id="GO:0051028">
    <property type="term" value="P:mRNA transport"/>
    <property type="evidence" value="ECO:0007669"/>
    <property type="project" value="UniProtKB-KW"/>
</dbReference>
<comment type="subcellular location">
    <subcellularLocation>
        <location evidence="2">Cytoplasm</location>
    </subcellularLocation>
    <subcellularLocation>
        <location evidence="1">Nucleus</location>
    </subcellularLocation>
</comment>
<dbReference type="GO" id="GO:0006417">
    <property type="term" value="P:regulation of translation"/>
    <property type="evidence" value="ECO:0007669"/>
    <property type="project" value="UniProtKB-KW"/>
</dbReference>
<keyword evidence="4" id="KW-0813">Transport</keyword>
<keyword evidence="11" id="KW-0508">mRNA splicing</keyword>
<evidence type="ECO:0000256" key="9">
    <source>
        <dbReference type="ARBA" id="ARBA00022884"/>
    </source>
</evidence>
<feature type="domain" description="Btz" evidence="13">
    <location>
        <begin position="98"/>
        <end position="151"/>
    </location>
</feature>